<proteinExistence type="predicted"/>
<feature type="chain" id="PRO_5015843910" evidence="2">
    <location>
        <begin position="37"/>
        <end position="187"/>
    </location>
</feature>
<comment type="caution">
    <text evidence="3">The sequence shown here is derived from an EMBL/GenBank/DDBJ whole genome shotgun (WGS) entry which is preliminary data.</text>
</comment>
<gene>
    <name evidence="3" type="ORF">C1I99_31230</name>
</gene>
<dbReference type="OrthoDB" id="3395498at2"/>
<feature type="compositionally biased region" description="Low complexity" evidence="1">
    <location>
        <begin position="86"/>
        <end position="96"/>
    </location>
</feature>
<feature type="compositionally biased region" description="Pro residues" evidence="1">
    <location>
        <begin position="42"/>
        <end position="66"/>
    </location>
</feature>
<keyword evidence="2" id="KW-0732">Signal</keyword>
<evidence type="ECO:0000313" key="3">
    <source>
        <dbReference type="EMBL" id="PZF83014.1"/>
    </source>
</evidence>
<keyword evidence="4" id="KW-1185">Reference proteome</keyword>
<dbReference type="RefSeq" id="WP_111137742.1">
    <property type="nucleotide sequence ID" value="NZ_POUB01000478.1"/>
</dbReference>
<dbReference type="EMBL" id="POUB01000478">
    <property type="protein sequence ID" value="PZF83014.1"/>
    <property type="molecule type" value="Genomic_DNA"/>
</dbReference>
<organism evidence="3 4">
    <name type="scientific">Micromonospora deserti</name>
    <dbReference type="NCBI Taxonomy" id="2070366"/>
    <lineage>
        <taxon>Bacteria</taxon>
        <taxon>Bacillati</taxon>
        <taxon>Actinomycetota</taxon>
        <taxon>Actinomycetes</taxon>
        <taxon>Micromonosporales</taxon>
        <taxon>Micromonosporaceae</taxon>
        <taxon>Micromonospora</taxon>
    </lineage>
</organism>
<evidence type="ECO:0000256" key="2">
    <source>
        <dbReference type="SAM" id="SignalP"/>
    </source>
</evidence>
<feature type="region of interest" description="Disordered" evidence="1">
    <location>
        <begin position="39"/>
        <end position="99"/>
    </location>
</feature>
<evidence type="ECO:0000256" key="1">
    <source>
        <dbReference type="SAM" id="MobiDB-lite"/>
    </source>
</evidence>
<dbReference type="AlphaFoldDB" id="A0A2W2BRH6"/>
<evidence type="ECO:0000313" key="4">
    <source>
        <dbReference type="Proteomes" id="UP000248749"/>
    </source>
</evidence>
<protein>
    <submittedName>
        <fullName evidence="3">Uncharacterized protein</fullName>
    </submittedName>
</protein>
<feature type="signal peptide" evidence="2">
    <location>
        <begin position="1"/>
        <end position="36"/>
    </location>
</feature>
<dbReference type="Proteomes" id="UP000248749">
    <property type="component" value="Unassembled WGS sequence"/>
</dbReference>
<accession>A0A2W2BRH6</accession>
<reference evidence="3 4" key="1">
    <citation type="submission" date="2018-01" db="EMBL/GenBank/DDBJ databases">
        <title>Draft genome sequence of Salinispora sp. 13K206.</title>
        <authorList>
            <person name="Sahin N."/>
            <person name="Saygin H."/>
            <person name="Ay H."/>
        </authorList>
    </citation>
    <scope>NUCLEOTIDE SEQUENCE [LARGE SCALE GENOMIC DNA]</scope>
    <source>
        <strain evidence="3 4">13K206</strain>
    </source>
</reference>
<name>A0A2W2BRH6_9ACTN</name>
<sequence>MSEPGARPAPARLTWGRRLVAAVAALAVLLPIAACAEDTPVSPLPVRPPSPALPARSPSPTPPDPSAPTAVTPTVRRPVPAPPEPTRSTRPSAPSPTGLPSACLGPVRYDLVLAEIELALVKSLCFAAGGVLRVVGIGPGEVTVDREELVSRSYEAGVVDIRFVRTGTVTVTIPQNGTAYPITVVVV</sequence>
<feature type="compositionally biased region" description="Low complexity" evidence="1">
    <location>
        <begin position="67"/>
        <end position="78"/>
    </location>
</feature>